<dbReference type="Proteomes" id="UP001055072">
    <property type="component" value="Unassembled WGS sequence"/>
</dbReference>
<protein>
    <submittedName>
        <fullName evidence="1">Uncharacterized protein</fullName>
    </submittedName>
</protein>
<evidence type="ECO:0000313" key="2">
    <source>
        <dbReference type="Proteomes" id="UP001055072"/>
    </source>
</evidence>
<evidence type="ECO:0000313" key="1">
    <source>
        <dbReference type="EMBL" id="KAI0093788.1"/>
    </source>
</evidence>
<name>A0ACB8UHR1_9APHY</name>
<gene>
    <name evidence="1" type="ORF">BDY19DRAFT_918959</name>
</gene>
<accession>A0ACB8UHR1</accession>
<dbReference type="EMBL" id="MU274901">
    <property type="protein sequence ID" value="KAI0093788.1"/>
    <property type="molecule type" value="Genomic_DNA"/>
</dbReference>
<reference evidence="1" key="1">
    <citation type="journal article" date="2021" name="Environ. Microbiol.">
        <title>Gene family expansions and transcriptome signatures uncover fungal adaptations to wood decay.</title>
        <authorList>
            <person name="Hage H."/>
            <person name="Miyauchi S."/>
            <person name="Viragh M."/>
            <person name="Drula E."/>
            <person name="Min B."/>
            <person name="Chaduli D."/>
            <person name="Navarro D."/>
            <person name="Favel A."/>
            <person name="Norest M."/>
            <person name="Lesage-Meessen L."/>
            <person name="Balint B."/>
            <person name="Merenyi Z."/>
            <person name="de Eugenio L."/>
            <person name="Morin E."/>
            <person name="Martinez A.T."/>
            <person name="Baldrian P."/>
            <person name="Stursova M."/>
            <person name="Martinez M.J."/>
            <person name="Novotny C."/>
            <person name="Magnuson J.K."/>
            <person name="Spatafora J.W."/>
            <person name="Maurice S."/>
            <person name="Pangilinan J."/>
            <person name="Andreopoulos W."/>
            <person name="LaButti K."/>
            <person name="Hundley H."/>
            <person name="Na H."/>
            <person name="Kuo A."/>
            <person name="Barry K."/>
            <person name="Lipzen A."/>
            <person name="Henrissat B."/>
            <person name="Riley R."/>
            <person name="Ahrendt S."/>
            <person name="Nagy L.G."/>
            <person name="Grigoriev I.V."/>
            <person name="Martin F."/>
            <person name="Rosso M.N."/>
        </authorList>
    </citation>
    <scope>NUCLEOTIDE SEQUENCE</scope>
    <source>
        <strain evidence="1">CBS 384.51</strain>
    </source>
</reference>
<comment type="caution">
    <text evidence="1">The sequence shown here is derived from an EMBL/GenBank/DDBJ whole genome shotgun (WGS) entry which is preliminary data.</text>
</comment>
<organism evidence="1 2">
    <name type="scientific">Irpex rosettiformis</name>
    <dbReference type="NCBI Taxonomy" id="378272"/>
    <lineage>
        <taxon>Eukaryota</taxon>
        <taxon>Fungi</taxon>
        <taxon>Dikarya</taxon>
        <taxon>Basidiomycota</taxon>
        <taxon>Agaricomycotina</taxon>
        <taxon>Agaricomycetes</taxon>
        <taxon>Polyporales</taxon>
        <taxon>Irpicaceae</taxon>
        <taxon>Irpex</taxon>
    </lineage>
</organism>
<sequence length="1088" mass="116203">MDLHNSRNLVQRLEEPTAASILGIKGQLRFRPHGSTQKAHVVLRQVDWSPEDSEDELDPSMVYFSLFAQKRIEVKPGKEILLAVATPDGTFLDSPVIFAGKLAGEDADVNGRASDSPGPDSLSTIQNHVLPPKMRKTWSKRISVQTQAKPVIPRLFTSVGTQVEQPDSPQESEPFFQESLSSPRERSLSPMELDSTPSSPSPLSHTPLLEIDHPPLATTKSTPFSPPGFGVPVSPQPQAVVNQPNVSPIMPLNSGYPPELSAASQPEQPPLASLVRPVPVVTNGDTITTDQPQRDKEPPSSSYSAVTVTAASPHVSVPSAPVVDAASTVTAHTTAAPYVPKRKIVPNPFVSGGLLTDFVSSLTAREADNTQRVQLGKSSSASSDEMPGLSQHMPNTGSLPQQPSPPIAHEKDDGSDSASSISISTPSVAPTSPRRSPSPITSPSPSSSKVKVEDIPPPPPPPPPQHPMQNESSLAYDPARPDLQLNRNLPLFPPPLAMPNFPPNLVRSQLSAPSPPTQWSNGHIPPASLLPTSRRTSPPPDLKHLNYTPPNSYSNPLGIRPAAPSGAWKHDRYNPNEQAPPTPNPTPAVAKKPVPIGSGWPHNRHANGPTPKSSVRWPGAKAPSFVSDSHSSASPVASYPSMNGISSMTKQNIRGSDATEPLYTSALPISNGTHIPIPTPPVNGFERPPVPPAIAIPTSTAPTFVTALANIPRPPANTALSPSHPLPVKPPAFAGDPGTWSPSMGIKRMGSPSLQSQSPDSRRSRSFNWPTSGPLYSLRLTSQADPGIRAINHNSDGSLCAVTCFDKSVRILSTKTRSELAKLAHNMQVTAVAWMERDAGVITLGINGIVSTWTRSAGNKWQWAKILDASAGCSDDEPGCLAFGGDRIAVSYPRIGVKVWLFIKGTWLPQRSILRQNVTAVKFVEEGEALIGGTTDGVLWYCQVPNGTLRAYSFLKSKVCALDVDPRGNHALATQTGGKSHLVNISQDDQKGKIEQVYFLKDPEQEPGTVFDFGALFASRGQRVLFGAARGCIMVWDRTSGNIVHGLNHGEDHAIQAVACFDGAQTADGHILTGSRQGHLTWFSQPPV</sequence>
<keyword evidence="2" id="KW-1185">Reference proteome</keyword>
<proteinExistence type="predicted"/>